<evidence type="ECO:0000313" key="1">
    <source>
        <dbReference type="EMBL" id="PTQ94825.1"/>
    </source>
</evidence>
<dbReference type="PANTHER" id="PTHR36848">
    <property type="entry name" value="DNA-BINDING PROTEIN (PUTATIVE SECRETED PROTEIN)-RELATED"/>
    <property type="match status" value="1"/>
</dbReference>
<gene>
    <name evidence="1" type="ORF">C8P68_10635</name>
</gene>
<comment type="caution">
    <text evidence="1">The sequence shown here is derived from an EMBL/GenBank/DDBJ whole genome shotgun (WGS) entry which is preliminary data.</text>
</comment>
<protein>
    <submittedName>
        <fullName evidence="1">Alpha-L-rhamnosidase-like protein</fullName>
    </submittedName>
</protein>
<dbReference type="EMBL" id="QAOQ01000006">
    <property type="protein sequence ID" value="PTQ94825.1"/>
    <property type="molecule type" value="Genomic_DNA"/>
</dbReference>
<dbReference type="Proteomes" id="UP000244168">
    <property type="component" value="Unassembled WGS sequence"/>
</dbReference>
<dbReference type="Gene3D" id="3.40.50.880">
    <property type="match status" value="1"/>
</dbReference>
<dbReference type="Pfam" id="PF17132">
    <property type="entry name" value="Glyco_hydro_106"/>
    <property type="match status" value="1"/>
</dbReference>
<reference evidence="1 2" key="1">
    <citation type="submission" date="2018-04" db="EMBL/GenBank/DDBJ databases">
        <title>Genomic Encyclopedia of Archaeal and Bacterial Type Strains, Phase II (KMG-II): from individual species to whole genera.</title>
        <authorList>
            <person name="Goeker M."/>
        </authorList>
    </citation>
    <scope>NUCLEOTIDE SEQUENCE [LARGE SCALE GENOMIC DNA]</scope>
    <source>
        <strain evidence="1 2">DSM 26809</strain>
    </source>
</reference>
<name>A0A2T5J6P4_9SPHI</name>
<sequence length="700" mass="79255">MLCCAGSLWAQPKPQQWQMVTQPSYHEMLKGFATPPNQYAQTLTWGLEGPIGRDNISRDLDEMYKQGIRAVSIEGGYGMPEPYLSPGYFENVKIIVEELKKRNMHLWIIDEGKYPSGFAGGLISQKSPELRMQGIVVSKRLRTEDNQPLSIDLPKQTLSAVAVNTSTQENKVLDISSGKLNWPATPGTWQITVVDHRFKTSVTRAANNPTHGKDTVNSLIDYLDPAATRKFMEYTHEQYKKYIGAEFGKTVLGFRGDEPEYGFTPWTPELLKIFKEKKQYDITPYLASFFIQQPTEEQKMAKADFFDVWSDLFRDNFFKVQADWCRANGLEYMVHIDREDMLMQLVRSEGDYFKDMRYVQVPGVDAIWHQIWYDNVADFPKLASSAAHMYGRPRALSESFAAYRPAPTVADARWVVNEEMVRGINLFEYMFWSSSANRKEGAPASQRGYLHDTAFVKLSAYSNRASWLLANGIPAARVGLYCPTEAMWTGNKMADSTLRVIGKQLLEHQVDFDYVDNQGLASDFRLQKGSFTNLSGQKYTAIIVPSANVLSADMIARLKTFATGGGKVIFAGEVPGKMTYPNFLHATDLPKQPWVTYADWTNLTSDFFAQLPHDVILNKTAPGVKYLHREWKNADLYFFFNEGKEAQDLQVTLNGSGSVTFWDAETGTTQAANGANQKGNQTQLPLQLKGYETRFVIIQH</sequence>
<dbReference type="AlphaFoldDB" id="A0A2T5J6P4"/>
<dbReference type="InterPro" id="IPR029062">
    <property type="entry name" value="Class_I_gatase-like"/>
</dbReference>
<dbReference type="PANTHER" id="PTHR36848:SF2">
    <property type="entry name" value="SECRETED PROTEIN"/>
    <property type="match status" value="1"/>
</dbReference>
<accession>A0A2T5J6P4</accession>
<proteinExistence type="predicted"/>
<evidence type="ECO:0000313" key="2">
    <source>
        <dbReference type="Proteomes" id="UP000244168"/>
    </source>
</evidence>
<keyword evidence="2" id="KW-1185">Reference proteome</keyword>
<dbReference type="InterPro" id="IPR053161">
    <property type="entry name" value="Ulvan_degrading_GH"/>
</dbReference>
<organism evidence="1 2">
    <name type="scientific">Mucilaginibacter yixingensis</name>
    <dbReference type="NCBI Taxonomy" id="1295612"/>
    <lineage>
        <taxon>Bacteria</taxon>
        <taxon>Pseudomonadati</taxon>
        <taxon>Bacteroidota</taxon>
        <taxon>Sphingobacteriia</taxon>
        <taxon>Sphingobacteriales</taxon>
        <taxon>Sphingobacteriaceae</taxon>
        <taxon>Mucilaginibacter</taxon>
    </lineage>
</organism>